<feature type="compositionally biased region" description="Basic and acidic residues" evidence="1">
    <location>
        <begin position="157"/>
        <end position="169"/>
    </location>
</feature>
<feature type="region of interest" description="Disordered" evidence="1">
    <location>
        <begin position="1"/>
        <end position="68"/>
    </location>
</feature>
<evidence type="ECO:0000313" key="2">
    <source>
        <dbReference type="EMBL" id="GEP68326.1"/>
    </source>
</evidence>
<organism evidence="2 3">
    <name type="scientific">Cellulomonas soli</name>
    <dbReference type="NCBI Taxonomy" id="931535"/>
    <lineage>
        <taxon>Bacteria</taxon>
        <taxon>Bacillati</taxon>
        <taxon>Actinomycetota</taxon>
        <taxon>Actinomycetes</taxon>
        <taxon>Micrococcales</taxon>
        <taxon>Cellulomonadaceae</taxon>
        <taxon>Cellulomonas</taxon>
    </lineage>
</organism>
<proteinExistence type="predicted"/>
<comment type="caution">
    <text evidence="2">The sequence shown here is derived from an EMBL/GenBank/DDBJ whole genome shotgun (WGS) entry which is preliminary data.</text>
</comment>
<feature type="region of interest" description="Disordered" evidence="1">
    <location>
        <begin position="139"/>
        <end position="198"/>
    </location>
</feature>
<dbReference type="Proteomes" id="UP000321798">
    <property type="component" value="Unassembled WGS sequence"/>
</dbReference>
<dbReference type="EMBL" id="BKAL01000003">
    <property type="protein sequence ID" value="GEP68326.1"/>
    <property type="molecule type" value="Genomic_DNA"/>
</dbReference>
<evidence type="ECO:0000256" key="1">
    <source>
        <dbReference type="SAM" id="MobiDB-lite"/>
    </source>
</evidence>
<evidence type="ECO:0000313" key="3">
    <source>
        <dbReference type="Proteomes" id="UP000321798"/>
    </source>
</evidence>
<keyword evidence="3" id="KW-1185">Reference proteome</keyword>
<dbReference type="AlphaFoldDB" id="A0A512PAX6"/>
<accession>A0A512PAX6</accession>
<name>A0A512PAX6_9CELL</name>
<sequence length="198" mass="18732">MTTTPTAGTPGGTADDARATAPLPATPPTDPDAPDLEATEQIAPVETVDPTTVTQPPASAPGIAAPAPATTDPLLALAAAAGTATDEGTATGASGPSTGFLARIRASLATHPVITGAVAVVLAAGAGFGGGYAVGHAGGGDQGQFTPGEDGWGDRPGMPEDGTRPDDRTGQGGTDTAPDSGSGTDSGTDSGSASGSDT</sequence>
<feature type="compositionally biased region" description="Low complexity" evidence="1">
    <location>
        <begin position="1"/>
        <end position="23"/>
    </location>
</feature>
<feature type="compositionally biased region" description="Low complexity" evidence="1">
    <location>
        <begin position="174"/>
        <end position="198"/>
    </location>
</feature>
<gene>
    <name evidence="2" type="ORF">CSO01_10410</name>
</gene>
<dbReference type="RefSeq" id="WP_179561576.1">
    <property type="nucleotide sequence ID" value="NZ_BAABBJ010000009.1"/>
</dbReference>
<protein>
    <submittedName>
        <fullName evidence="2">Uncharacterized protein</fullName>
    </submittedName>
</protein>
<reference evidence="2 3" key="1">
    <citation type="submission" date="2019-07" db="EMBL/GenBank/DDBJ databases">
        <title>Whole genome shotgun sequence of Cellulomonas soli NBRC 109434.</title>
        <authorList>
            <person name="Hosoyama A."/>
            <person name="Uohara A."/>
            <person name="Ohji S."/>
            <person name="Ichikawa N."/>
        </authorList>
    </citation>
    <scope>NUCLEOTIDE SEQUENCE [LARGE SCALE GENOMIC DNA]</scope>
    <source>
        <strain evidence="2 3">NBRC 109434</strain>
    </source>
</reference>
<feature type="compositionally biased region" description="Low complexity" evidence="1">
    <location>
        <begin position="56"/>
        <end position="68"/>
    </location>
</feature>